<evidence type="ECO:0000313" key="5">
    <source>
        <dbReference type="EMBL" id="GBN12352.1"/>
    </source>
</evidence>
<name>A0A4Y2LCP7_ARAVE</name>
<dbReference type="InterPro" id="IPR000519">
    <property type="entry name" value="P_trefoil_dom"/>
</dbReference>
<dbReference type="InterPro" id="IPR044913">
    <property type="entry name" value="P_trefoil_dom_sf"/>
</dbReference>
<evidence type="ECO:0000313" key="6">
    <source>
        <dbReference type="Proteomes" id="UP000499080"/>
    </source>
</evidence>
<evidence type="ECO:0000256" key="2">
    <source>
        <dbReference type="PROSITE-ProRule" id="PRU00779"/>
    </source>
</evidence>
<keyword evidence="3" id="KW-1133">Transmembrane helix</keyword>
<sequence>MDKGNYSSFMTDEKPYTSRKRKICYICAVVLVGTGLGTLLFWLINGESFKGHDKSENKPDLICSSVPDAEKFDCHPDRPVSKAECLKRGCCYTPASDLTVKDLDLINSSYLGVPSCFFSKNYKGYEVGNITKDADHIEALLNRTIPSGFRNDIQNVRLNITFIDGASLRIRLTDEDSERFEPDFPLHFNITKEGEKLYSVELEDNGLLTVKRKATGAVMLVNNYLFLPIANS</sequence>
<dbReference type="EMBL" id="BGPR01118266">
    <property type="protein sequence ID" value="GBN12352.1"/>
    <property type="molecule type" value="Genomic_DNA"/>
</dbReference>
<dbReference type="Gene3D" id="2.60.40.1760">
    <property type="entry name" value="glycosyl hydrolase (family 31)"/>
    <property type="match status" value="1"/>
</dbReference>
<dbReference type="OrthoDB" id="1334205at2759"/>
<comment type="caution">
    <text evidence="2">Lacks conserved residue(s) required for the propagation of feature annotation.</text>
</comment>
<dbReference type="SMART" id="SM00018">
    <property type="entry name" value="PD"/>
    <property type="match status" value="1"/>
</dbReference>
<dbReference type="CDD" id="cd00111">
    <property type="entry name" value="Trefoil"/>
    <property type="match status" value="1"/>
</dbReference>
<gene>
    <name evidence="5" type="primary">Gaa_5</name>
    <name evidence="5" type="ORF">AVEN_201030_1</name>
</gene>
<keyword evidence="3" id="KW-0812">Transmembrane</keyword>
<keyword evidence="3" id="KW-0472">Membrane</keyword>
<dbReference type="AlphaFoldDB" id="A0A4Y2LCP7"/>
<comment type="caution">
    <text evidence="5">The sequence shown here is derived from an EMBL/GenBank/DDBJ whole genome shotgun (WGS) entry which is preliminary data.</text>
</comment>
<organism evidence="5 6">
    <name type="scientific">Araneus ventricosus</name>
    <name type="common">Orbweaver spider</name>
    <name type="synonym">Epeira ventricosa</name>
    <dbReference type="NCBI Taxonomy" id="182803"/>
    <lineage>
        <taxon>Eukaryota</taxon>
        <taxon>Metazoa</taxon>
        <taxon>Ecdysozoa</taxon>
        <taxon>Arthropoda</taxon>
        <taxon>Chelicerata</taxon>
        <taxon>Arachnida</taxon>
        <taxon>Araneae</taxon>
        <taxon>Araneomorphae</taxon>
        <taxon>Entelegynae</taxon>
        <taxon>Araneoidea</taxon>
        <taxon>Araneidae</taxon>
        <taxon>Araneus</taxon>
    </lineage>
</organism>
<evidence type="ECO:0000256" key="3">
    <source>
        <dbReference type="SAM" id="Phobius"/>
    </source>
</evidence>
<keyword evidence="6" id="KW-1185">Reference proteome</keyword>
<dbReference type="PROSITE" id="PS00025">
    <property type="entry name" value="P_TREFOIL_1"/>
    <property type="match status" value="1"/>
</dbReference>
<reference evidence="5 6" key="1">
    <citation type="journal article" date="2019" name="Sci. Rep.">
        <title>Orb-weaving spider Araneus ventricosus genome elucidates the spidroin gene catalogue.</title>
        <authorList>
            <person name="Kono N."/>
            <person name="Nakamura H."/>
            <person name="Ohtoshi R."/>
            <person name="Moran D.A.P."/>
            <person name="Shinohara A."/>
            <person name="Yoshida Y."/>
            <person name="Fujiwara M."/>
            <person name="Mori M."/>
            <person name="Tomita M."/>
            <person name="Arakawa K."/>
        </authorList>
    </citation>
    <scope>NUCLEOTIDE SEQUENCE [LARGE SCALE GENOMIC DNA]</scope>
</reference>
<evidence type="ECO:0000256" key="1">
    <source>
        <dbReference type="ARBA" id="ARBA00023157"/>
    </source>
</evidence>
<evidence type="ECO:0000259" key="4">
    <source>
        <dbReference type="PROSITE" id="PS51448"/>
    </source>
</evidence>
<feature type="domain" description="P-type" evidence="4">
    <location>
        <begin position="61"/>
        <end position="120"/>
    </location>
</feature>
<proteinExistence type="predicted"/>
<protein>
    <submittedName>
        <fullName evidence="5">Lysosomal alpha-glucosidase</fullName>
    </submittedName>
</protein>
<accession>A0A4Y2LCP7</accession>
<dbReference type="Gene3D" id="4.10.110.10">
    <property type="entry name" value="Spasmolytic Protein, domain 1"/>
    <property type="match status" value="1"/>
</dbReference>
<dbReference type="Pfam" id="PF00088">
    <property type="entry name" value="Trefoil"/>
    <property type="match status" value="1"/>
</dbReference>
<feature type="transmembrane region" description="Helical" evidence="3">
    <location>
        <begin position="23"/>
        <end position="44"/>
    </location>
</feature>
<dbReference type="Proteomes" id="UP000499080">
    <property type="component" value="Unassembled WGS sequence"/>
</dbReference>
<dbReference type="PROSITE" id="PS51448">
    <property type="entry name" value="P_TREFOIL_2"/>
    <property type="match status" value="1"/>
</dbReference>
<dbReference type="InterPro" id="IPR017957">
    <property type="entry name" value="P_trefoil_CS"/>
</dbReference>
<dbReference type="SUPFAM" id="SSF57492">
    <property type="entry name" value="Trefoil"/>
    <property type="match status" value="1"/>
</dbReference>
<keyword evidence="1" id="KW-1015">Disulfide bond</keyword>